<feature type="compositionally biased region" description="Low complexity" evidence="10">
    <location>
        <begin position="55"/>
        <end position="93"/>
    </location>
</feature>
<keyword evidence="6" id="KW-0145">Chemotaxis</keyword>
<dbReference type="Pfam" id="PF14841">
    <property type="entry name" value="FliG_M"/>
    <property type="match status" value="1"/>
</dbReference>
<dbReference type="GO" id="GO:0003774">
    <property type="term" value="F:cytoskeletal motor activity"/>
    <property type="evidence" value="ECO:0007669"/>
    <property type="project" value="InterPro"/>
</dbReference>
<feature type="domain" description="Flagellar motor switch protein FliG C-terminal" evidence="11">
    <location>
        <begin position="340"/>
        <end position="446"/>
    </location>
</feature>
<dbReference type="AlphaFoldDB" id="F4LQE6"/>
<feature type="compositionally biased region" description="Basic and acidic residues" evidence="10">
    <location>
        <begin position="96"/>
        <end position="112"/>
    </location>
</feature>
<dbReference type="Pfam" id="PF14842">
    <property type="entry name" value="FliG_N"/>
    <property type="match status" value="1"/>
</dbReference>
<keyword evidence="14" id="KW-0969">Cilium</keyword>
<evidence type="ECO:0000313" key="15">
    <source>
        <dbReference type="Proteomes" id="UP000006546"/>
    </source>
</evidence>
<dbReference type="RefSeq" id="WP_013758860.1">
    <property type="nucleotide sequence ID" value="NC_015500.1"/>
</dbReference>
<comment type="similarity">
    <text evidence="3">Belongs to the FliG family.</text>
</comment>
<evidence type="ECO:0000256" key="3">
    <source>
        <dbReference type="ARBA" id="ARBA00010299"/>
    </source>
</evidence>
<keyword evidence="8" id="KW-0472">Membrane</keyword>
<evidence type="ECO:0000256" key="6">
    <source>
        <dbReference type="ARBA" id="ARBA00022500"/>
    </source>
</evidence>
<organism evidence="14 15">
    <name type="scientific">Treponema brennaborense (strain DSM 12168 / CIP 105900 / DD5/3)</name>
    <dbReference type="NCBI Taxonomy" id="906968"/>
    <lineage>
        <taxon>Bacteria</taxon>
        <taxon>Pseudomonadati</taxon>
        <taxon>Spirochaetota</taxon>
        <taxon>Spirochaetia</taxon>
        <taxon>Spirochaetales</taxon>
        <taxon>Treponemataceae</taxon>
        <taxon>Treponema</taxon>
    </lineage>
</organism>
<dbReference type="Proteomes" id="UP000006546">
    <property type="component" value="Chromosome"/>
</dbReference>
<dbReference type="OrthoDB" id="355797at2"/>
<keyword evidence="15" id="KW-1185">Reference proteome</keyword>
<sequence>MNEHDYRIKAYKKAAAAPAGSADENVPDGVPRAPLFQNVNRQIGQIFDESEKRSSAASSAPRAASPTSSAASSAPRAASPTSSAASPASASAPGDARAKAHRSGEPVRDFTRHGLVKVPVSPQNADGKENMYRRVAKFLLLIGVDEAAKVISHLTPEQTEKIIPEIASIRRVDPDESSVILAEFQTLLDSSREKGGVTTARTILKKAFGADRAEQMLKKTVPFADGVPFDYMQDMDGERVFFLLKDESAPVRALVLSRLKPPVAADVINRMSAADKKDTVCRLAKLAPVAPDILRRIDQAMHEKVLAVNTAAADSLDGRGALAEILKRMSPDAEKDILSSLAEEDPDLGQDLRERLFTIDDVVRADDRYIQKQLQLMAESDIAYLIAGKPEPFRQKILSNISKTRGDIVLEEEQIKKPMRRTDCDEATNRFFGILRRAWENGTLVISGRDDDVYV</sequence>
<feature type="region of interest" description="Disordered" evidence="10">
    <location>
        <begin position="12"/>
        <end position="123"/>
    </location>
</feature>
<keyword evidence="14" id="KW-0282">Flagellum</keyword>
<evidence type="ECO:0000259" key="11">
    <source>
        <dbReference type="Pfam" id="PF01706"/>
    </source>
</evidence>
<feature type="domain" description="Flagellar motor switch protein FliG N-terminal" evidence="13">
    <location>
        <begin position="132"/>
        <end position="222"/>
    </location>
</feature>
<dbReference type="GO" id="GO:0009425">
    <property type="term" value="C:bacterial-type flagellum basal body"/>
    <property type="evidence" value="ECO:0007669"/>
    <property type="project" value="UniProtKB-SubCell"/>
</dbReference>
<dbReference type="SUPFAM" id="SSF48029">
    <property type="entry name" value="FliG"/>
    <property type="match status" value="2"/>
</dbReference>
<evidence type="ECO:0000259" key="13">
    <source>
        <dbReference type="Pfam" id="PF14842"/>
    </source>
</evidence>
<dbReference type="PANTHER" id="PTHR30534:SF0">
    <property type="entry name" value="FLAGELLAR MOTOR SWITCH PROTEIN FLIG"/>
    <property type="match status" value="1"/>
</dbReference>
<evidence type="ECO:0000256" key="4">
    <source>
        <dbReference type="ARBA" id="ARBA00021870"/>
    </source>
</evidence>
<evidence type="ECO:0000256" key="2">
    <source>
        <dbReference type="ARBA" id="ARBA00004413"/>
    </source>
</evidence>
<dbReference type="InterPro" id="IPR000090">
    <property type="entry name" value="Flg_Motor_Flig"/>
</dbReference>
<feature type="compositionally biased region" description="Low complexity" evidence="10">
    <location>
        <begin position="13"/>
        <end position="22"/>
    </location>
</feature>
<dbReference type="STRING" id="906968.Trebr_1733"/>
<dbReference type="InterPro" id="IPR032779">
    <property type="entry name" value="FliG_M"/>
</dbReference>
<dbReference type="EMBL" id="CP002696">
    <property type="protein sequence ID" value="AEE17155.1"/>
    <property type="molecule type" value="Genomic_DNA"/>
</dbReference>
<reference evidence="15" key="1">
    <citation type="submission" date="2011-04" db="EMBL/GenBank/DDBJ databases">
        <title>The complete genome of Treponema brennaborense DSM 12168.</title>
        <authorList>
            <person name="Lucas S."/>
            <person name="Han J."/>
            <person name="Lapidus A."/>
            <person name="Bruce D."/>
            <person name="Goodwin L."/>
            <person name="Pitluck S."/>
            <person name="Peters L."/>
            <person name="Kyrpides N."/>
            <person name="Mavromatis K."/>
            <person name="Ivanova N."/>
            <person name="Mikhailova N."/>
            <person name="Pagani I."/>
            <person name="Teshima H."/>
            <person name="Detter J.C."/>
            <person name="Tapia R."/>
            <person name="Han C."/>
            <person name="Land M."/>
            <person name="Hauser L."/>
            <person name="Markowitz V."/>
            <person name="Cheng J.-F."/>
            <person name="Hugenholtz P."/>
            <person name="Woyke T."/>
            <person name="Wu D."/>
            <person name="Gronow S."/>
            <person name="Wellnitz S."/>
            <person name="Brambilla E."/>
            <person name="Klenk H.-P."/>
            <person name="Eisen J.A."/>
        </authorList>
    </citation>
    <scope>NUCLEOTIDE SEQUENCE [LARGE SCALE GENOMIC DNA]</scope>
    <source>
        <strain evidence="15">DSM 12168 / CIP 105900 / DD5/3</strain>
    </source>
</reference>
<dbReference type="InterPro" id="IPR023087">
    <property type="entry name" value="Flg_Motor_Flig_C"/>
</dbReference>
<proteinExistence type="inferred from homology"/>
<accession>F4LQE6</accession>
<comment type="subcellular location">
    <subcellularLocation>
        <location evidence="1">Bacterial flagellum basal body</location>
    </subcellularLocation>
    <subcellularLocation>
        <location evidence="2">Cell membrane</location>
        <topology evidence="2">Peripheral membrane protein</topology>
        <orientation evidence="2">Cytoplasmic side</orientation>
    </subcellularLocation>
</comment>
<dbReference type="GO" id="GO:0005886">
    <property type="term" value="C:plasma membrane"/>
    <property type="evidence" value="ECO:0007669"/>
    <property type="project" value="UniProtKB-SubCell"/>
</dbReference>
<dbReference type="PRINTS" id="PR00954">
    <property type="entry name" value="FLGMOTORFLIG"/>
</dbReference>
<protein>
    <recommendedName>
        <fullName evidence="4">Flagellar motor switch protein FliG</fullName>
    </recommendedName>
</protein>
<dbReference type="GO" id="GO:0006935">
    <property type="term" value="P:chemotaxis"/>
    <property type="evidence" value="ECO:0007669"/>
    <property type="project" value="UniProtKB-KW"/>
</dbReference>
<keyword evidence="9" id="KW-0975">Bacterial flagellum</keyword>
<dbReference type="GO" id="GO:0071973">
    <property type="term" value="P:bacterial-type flagellum-dependent cell motility"/>
    <property type="evidence" value="ECO:0007669"/>
    <property type="project" value="InterPro"/>
</dbReference>
<evidence type="ECO:0000256" key="10">
    <source>
        <dbReference type="SAM" id="MobiDB-lite"/>
    </source>
</evidence>
<evidence type="ECO:0000256" key="1">
    <source>
        <dbReference type="ARBA" id="ARBA00004117"/>
    </source>
</evidence>
<name>F4LQE6_TREBD</name>
<evidence type="ECO:0000256" key="5">
    <source>
        <dbReference type="ARBA" id="ARBA00022475"/>
    </source>
</evidence>
<evidence type="ECO:0000313" key="14">
    <source>
        <dbReference type="EMBL" id="AEE17155.1"/>
    </source>
</evidence>
<dbReference type="Pfam" id="PF01706">
    <property type="entry name" value="FliG_C"/>
    <property type="match status" value="1"/>
</dbReference>
<keyword evidence="7" id="KW-0283">Flagellar rotation</keyword>
<keyword evidence="5" id="KW-1003">Cell membrane</keyword>
<keyword evidence="14" id="KW-0966">Cell projection</keyword>
<dbReference type="InterPro" id="IPR011002">
    <property type="entry name" value="FliG_a-hlx"/>
</dbReference>
<evidence type="ECO:0000256" key="8">
    <source>
        <dbReference type="ARBA" id="ARBA00023136"/>
    </source>
</evidence>
<dbReference type="InterPro" id="IPR028263">
    <property type="entry name" value="FliG_N"/>
</dbReference>
<evidence type="ECO:0000256" key="9">
    <source>
        <dbReference type="ARBA" id="ARBA00023143"/>
    </source>
</evidence>
<dbReference type="KEGG" id="tbe:Trebr_1733"/>
<dbReference type="eggNOG" id="COG1536">
    <property type="taxonomic scope" value="Bacteria"/>
</dbReference>
<gene>
    <name evidence="14" type="ordered locus">Trebr_1733</name>
</gene>
<dbReference type="Gene3D" id="1.10.220.30">
    <property type="match status" value="3"/>
</dbReference>
<dbReference type="HOGENOM" id="CLU_047835_1_0_12"/>
<evidence type="ECO:0000259" key="12">
    <source>
        <dbReference type="Pfam" id="PF14841"/>
    </source>
</evidence>
<evidence type="ECO:0000256" key="7">
    <source>
        <dbReference type="ARBA" id="ARBA00022779"/>
    </source>
</evidence>
<feature type="domain" description="Flagellar motor switch protein FliG middle" evidence="12">
    <location>
        <begin position="239"/>
        <end position="310"/>
    </location>
</feature>
<dbReference type="PANTHER" id="PTHR30534">
    <property type="entry name" value="FLAGELLAR MOTOR SWITCH PROTEIN FLIG"/>
    <property type="match status" value="1"/>
</dbReference>